<dbReference type="AlphaFoldDB" id="A0AAD9LKN2"/>
<keyword evidence="5" id="KW-1185">Reference proteome</keyword>
<dbReference type="Proteomes" id="UP001195914">
    <property type="component" value="Unassembled WGS sequence"/>
</dbReference>
<keyword evidence="2" id="KW-0732">Signal</keyword>
<feature type="chain" id="PRO_5042293453" evidence="2">
    <location>
        <begin position="21"/>
        <end position="456"/>
    </location>
</feature>
<dbReference type="PANTHER" id="PTHR33987:SF1">
    <property type="entry name" value="CALCINEURIN-LIKE METALLO-PHOSPHOESTERASE SUPERFAMILY PROTEIN"/>
    <property type="match status" value="1"/>
</dbReference>
<proteinExistence type="predicted"/>
<evidence type="ECO:0000313" key="4">
    <source>
        <dbReference type="EMBL" id="KAK1940238.1"/>
    </source>
</evidence>
<dbReference type="SUPFAM" id="SSF56300">
    <property type="entry name" value="Metallo-dependent phosphatases"/>
    <property type="match status" value="1"/>
</dbReference>
<feature type="transmembrane region" description="Helical" evidence="1">
    <location>
        <begin position="415"/>
        <end position="444"/>
    </location>
</feature>
<comment type="caution">
    <text evidence="4">The sequence shown here is derived from an EMBL/GenBank/DDBJ whole genome shotgun (WGS) entry which is preliminary data.</text>
</comment>
<feature type="domain" description="PhoD-like phosphatase metallophosphatase" evidence="3">
    <location>
        <begin position="180"/>
        <end position="321"/>
    </location>
</feature>
<dbReference type="PANTHER" id="PTHR33987">
    <property type="entry name" value="CALCINEURIN-LIKE METALLO-PHOSPHOESTERASE SUPERFAMILY PROTEIN"/>
    <property type="match status" value="1"/>
</dbReference>
<evidence type="ECO:0000259" key="3">
    <source>
        <dbReference type="Pfam" id="PF09423"/>
    </source>
</evidence>
<dbReference type="CDD" id="cd07389">
    <property type="entry name" value="MPP_PhoD"/>
    <property type="match status" value="1"/>
</dbReference>
<reference evidence="4" key="1">
    <citation type="journal article" date="2014" name="Nucleic Acids Res.">
        <title>The evolutionary dynamics of variant antigen genes in Babesia reveal a history of genomic innovation underlying host-parasite interaction.</title>
        <authorList>
            <person name="Jackson A.P."/>
            <person name="Otto T.D."/>
            <person name="Darby A."/>
            <person name="Ramaprasad A."/>
            <person name="Xia D."/>
            <person name="Echaide I.E."/>
            <person name="Farber M."/>
            <person name="Gahlot S."/>
            <person name="Gamble J."/>
            <person name="Gupta D."/>
            <person name="Gupta Y."/>
            <person name="Jackson L."/>
            <person name="Malandrin L."/>
            <person name="Malas T.B."/>
            <person name="Moussa E."/>
            <person name="Nair M."/>
            <person name="Reid A.J."/>
            <person name="Sanders M."/>
            <person name="Sharma J."/>
            <person name="Tracey A."/>
            <person name="Quail M.A."/>
            <person name="Weir W."/>
            <person name="Wastling J.M."/>
            <person name="Hall N."/>
            <person name="Willadsen P."/>
            <person name="Lingelbach K."/>
            <person name="Shiels B."/>
            <person name="Tait A."/>
            <person name="Berriman M."/>
            <person name="Allred D.R."/>
            <person name="Pain A."/>
        </authorList>
    </citation>
    <scope>NUCLEOTIDE SEQUENCE</scope>
    <source>
        <strain evidence="4">1802A</strain>
    </source>
</reference>
<reference evidence="4" key="2">
    <citation type="submission" date="2021-05" db="EMBL/GenBank/DDBJ databases">
        <authorList>
            <person name="Pain A."/>
        </authorList>
    </citation>
    <scope>NUCLEOTIDE SEQUENCE</scope>
    <source>
        <strain evidence="4">1802A</strain>
    </source>
</reference>
<evidence type="ECO:0000256" key="2">
    <source>
        <dbReference type="SAM" id="SignalP"/>
    </source>
</evidence>
<gene>
    <name evidence="4" type="ORF">X943_000450</name>
</gene>
<name>A0AAD9LKN2_BABDI</name>
<dbReference type="Pfam" id="PF09423">
    <property type="entry name" value="PhoD"/>
    <property type="match status" value="1"/>
</dbReference>
<accession>A0AAD9LKN2</accession>
<dbReference type="Gene3D" id="3.60.21.70">
    <property type="entry name" value="PhoD-like phosphatase"/>
    <property type="match status" value="1"/>
</dbReference>
<dbReference type="EMBL" id="JAHBMH010000003">
    <property type="protein sequence ID" value="KAK1940238.1"/>
    <property type="molecule type" value="Genomic_DNA"/>
</dbReference>
<evidence type="ECO:0000256" key="1">
    <source>
        <dbReference type="SAM" id="Phobius"/>
    </source>
</evidence>
<protein>
    <submittedName>
        <fullName evidence="4">Membrane protein</fullName>
    </submittedName>
</protein>
<dbReference type="InterPro" id="IPR038607">
    <property type="entry name" value="PhoD-like_sf"/>
</dbReference>
<sequence length="456" mass="53110">MVPYWLCAGSLLLLVQHAAADLSYEEFYATKLRKQAADEIVDEPLLKLGIGSCQKVDLDLKRVYDSIVRYDPDMFLFTGDVVYAANGCCEPHCLKTVYDKLTSSSAYQQFARSMKRIEAIYDDHDFGINDGDGAFKYKEFSQKYLMDFLNKPHDHYRRRRKGSYFSVLFRDPNNAKNTVKLIVLDVRYHRSCFYYCPCQTCLWKPKHMSLFIYHRLINFILGLGWDHDGDVLGEEQWHWLEGQLHNSEAESHIIVSSMQIFTRYAITESWGLLPRAKDRLVNLMLATKPKNPIFVSGDVHYGEIDVMDGVVEITASSLTHSILELGRSPYRPFPLSVYFIRKNPYMYNNFGGIEYEFDSTKGVLKWEVKLFNADGEVVDTFKNDGTMDPRAVYEDLDKKHKSFFKNTRIVRRRGILFLMALVYLMCCAVSWMVLIPYIIFSYLLNKVTRQHKEKTH</sequence>
<dbReference type="InterPro" id="IPR029052">
    <property type="entry name" value="Metallo-depent_PP-like"/>
</dbReference>
<keyword evidence="1" id="KW-0812">Transmembrane</keyword>
<feature type="signal peptide" evidence="2">
    <location>
        <begin position="1"/>
        <end position="20"/>
    </location>
</feature>
<dbReference type="InterPro" id="IPR018946">
    <property type="entry name" value="PhoD-like_MPP"/>
</dbReference>
<organism evidence="4 5">
    <name type="scientific">Babesia divergens</name>
    <dbReference type="NCBI Taxonomy" id="32595"/>
    <lineage>
        <taxon>Eukaryota</taxon>
        <taxon>Sar</taxon>
        <taxon>Alveolata</taxon>
        <taxon>Apicomplexa</taxon>
        <taxon>Aconoidasida</taxon>
        <taxon>Piroplasmida</taxon>
        <taxon>Babesiidae</taxon>
        <taxon>Babesia</taxon>
    </lineage>
</organism>
<evidence type="ECO:0000313" key="5">
    <source>
        <dbReference type="Proteomes" id="UP001195914"/>
    </source>
</evidence>
<keyword evidence="1" id="KW-1133">Transmembrane helix</keyword>
<keyword evidence="1" id="KW-0472">Membrane</keyword>